<dbReference type="PANTHER" id="PTHR31809:SF0">
    <property type="entry name" value="BUD13 HOMOLOG"/>
    <property type="match status" value="1"/>
</dbReference>
<proteinExistence type="inferred from homology"/>
<gene>
    <name evidence="3" type="ORF">VTJ49DRAFT_316</name>
</gene>
<evidence type="ECO:0000256" key="2">
    <source>
        <dbReference type="SAM" id="MobiDB-lite"/>
    </source>
</evidence>
<organism evidence="3 4">
    <name type="scientific">Humicola insolens</name>
    <name type="common">Soft-rot fungus</name>
    <dbReference type="NCBI Taxonomy" id="85995"/>
    <lineage>
        <taxon>Eukaryota</taxon>
        <taxon>Fungi</taxon>
        <taxon>Dikarya</taxon>
        <taxon>Ascomycota</taxon>
        <taxon>Pezizomycotina</taxon>
        <taxon>Sordariomycetes</taxon>
        <taxon>Sordariomycetidae</taxon>
        <taxon>Sordariales</taxon>
        <taxon>Chaetomiaceae</taxon>
        <taxon>Mycothermus</taxon>
    </lineage>
</organism>
<feature type="compositionally biased region" description="Polar residues" evidence="2">
    <location>
        <begin position="118"/>
        <end position="132"/>
    </location>
</feature>
<dbReference type="Pfam" id="PF09736">
    <property type="entry name" value="Bud13"/>
    <property type="match status" value="1"/>
</dbReference>
<sequence>MASRKSSKTTSLNTPTAHHILLSSLEEATMSDKAAYLAAHYLSVERKPSSSSSSKKRKRKHAAASSSSGLLITDDDETGWGSSSRKDSDVDQDDDIPMTVAGTSADFRRAKKSAWKTIGSSALTTASKNTPEVDSDAAAADAIIASAAAESRALAADADEPEDPATTTPQPTADTPMMSNGTLAGLQSAAALTSQLRARQEAEAAEFAAMQQAQQQQQAESSKSKDKSSSSSSLGEETILRDATGRRVDASLLRAAARRAQAEAERRERAKAELLRGEVQAQQAAARRQALEDAAVMPLARGKDDVELNEELKQQGRWHDPMAEFLGTDSGGGGGRKKRKGVKGQRPVYKGAAPPNRYGIRPGYRWDGVDRGNGFEAERFRALNRREMAKGLEYAWAMDE</sequence>
<dbReference type="Proteomes" id="UP001583172">
    <property type="component" value="Unassembled WGS sequence"/>
</dbReference>
<name>A0ABR3VFF3_HUMIN</name>
<accession>A0ABR3VFF3</accession>
<feature type="region of interest" description="Disordered" evidence="2">
    <location>
        <begin position="203"/>
        <end position="242"/>
    </location>
</feature>
<evidence type="ECO:0000313" key="3">
    <source>
        <dbReference type="EMBL" id="KAL1840584.1"/>
    </source>
</evidence>
<keyword evidence="4" id="KW-1185">Reference proteome</keyword>
<feature type="region of interest" description="Disordered" evidence="2">
    <location>
        <begin position="149"/>
        <end position="181"/>
    </location>
</feature>
<comment type="similarity">
    <text evidence="1">Belongs to the CWC26 family.</text>
</comment>
<dbReference type="InterPro" id="IPR018609">
    <property type="entry name" value="Bud13"/>
</dbReference>
<evidence type="ECO:0000256" key="1">
    <source>
        <dbReference type="ARBA" id="ARBA00011069"/>
    </source>
</evidence>
<feature type="region of interest" description="Disordered" evidence="2">
    <location>
        <begin position="44"/>
        <end position="134"/>
    </location>
</feature>
<comment type="caution">
    <text evidence="3">The sequence shown here is derived from an EMBL/GenBank/DDBJ whole genome shotgun (WGS) entry which is preliminary data.</text>
</comment>
<dbReference type="PANTHER" id="PTHR31809">
    <property type="entry name" value="BUD13 HOMOLOG"/>
    <property type="match status" value="1"/>
</dbReference>
<feature type="compositionally biased region" description="Low complexity" evidence="2">
    <location>
        <begin position="205"/>
        <end position="221"/>
    </location>
</feature>
<feature type="compositionally biased region" description="Low complexity" evidence="2">
    <location>
        <begin position="164"/>
        <end position="176"/>
    </location>
</feature>
<reference evidence="3 4" key="1">
    <citation type="journal article" date="2024" name="Commun. Biol.">
        <title>Comparative genomic analysis of thermophilic fungi reveals convergent evolutionary adaptations and gene losses.</title>
        <authorList>
            <person name="Steindorff A.S."/>
            <person name="Aguilar-Pontes M.V."/>
            <person name="Robinson A.J."/>
            <person name="Andreopoulos B."/>
            <person name="LaButti K."/>
            <person name="Kuo A."/>
            <person name="Mondo S."/>
            <person name="Riley R."/>
            <person name="Otillar R."/>
            <person name="Haridas S."/>
            <person name="Lipzen A."/>
            <person name="Grimwood J."/>
            <person name="Schmutz J."/>
            <person name="Clum A."/>
            <person name="Reid I.D."/>
            <person name="Moisan M.C."/>
            <person name="Butler G."/>
            <person name="Nguyen T.T.M."/>
            <person name="Dewar K."/>
            <person name="Conant G."/>
            <person name="Drula E."/>
            <person name="Henrissat B."/>
            <person name="Hansel C."/>
            <person name="Singer S."/>
            <person name="Hutchinson M.I."/>
            <person name="de Vries R.P."/>
            <person name="Natvig D.O."/>
            <person name="Powell A.J."/>
            <person name="Tsang A."/>
            <person name="Grigoriev I.V."/>
        </authorList>
    </citation>
    <scope>NUCLEOTIDE SEQUENCE [LARGE SCALE GENOMIC DNA]</scope>
    <source>
        <strain evidence="3 4">CBS 620.91</strain>
    </source>
</reference>
<evidence type="ECO:0008006" key="5">
    <source>
        <dbReference type="Google" id="ProtNLM"/>
    </source>
</evidence>
<protein>
    <recommendedName>
        <fullName evidence="5">Pre-mRNA-splicing factor CWC26</fullName>
    </recommendedName>
</protein>
<dbReference type="EMBL" id="JAZGSY010000107">
    <property type="protein sequence ID" value="KAL1840584.1"/>
    <property type="molecule type" value="Genomic_DNA"/>
</dbReference>
<dbReference type="InterPro" id="IPR051112">
    <property type="entry name" value="CWC26_splicing_factor"/>
</dbReference>
<evidence type="ECO:0000313" key="4">
    <source>
        <dbReference type="Proteomes" id="UP001583172"/>
    </source>
</evidence>
<feature type="region of interest" description="Disordered" evidence="2">
    <location>
        <begin position="322"/>
        <end position="364"/>
    </location>
</feature>